<dbReference type="EMBL" id="SUNE01000009">
    <property type="protein sequence ID" value="MDG5900910.1"/>
    <property type="molecule type" value="Genomic_DNA"/>
</dbReference>
<evidence type="ECO:0000256" key="1">
    <source>
        <dbReference type="SAM" id="Phobius"/>
    </source>
</evidence>
<dbReference type="GeneID" id="75186807"/>
<reference evidence="4" key="4">
    <citation type="submission" date="2023-05" db="EMBL/GenBank/DDBJ databases">
        <title>Colonisation of extended spectrum b-lactamase- and carbapenemase-producing bacteria on hospital surfaces from low- and middle-income countries.</title>
        <authorList>
            <person name="Nieto-Rosado M."/>
            <person name="Sands K."/>
            <person name="Iregbu K."/>
            <person name="Zahra R."/>
            <person name="Mazarati J.B."/>
            <person name="Mehtar S."/>
            <person name="Barnards-Group B."/>
            <person name="Walsh T.R."/>
        </authorList>
    </citation>
    <scope>NUCLEOTIDE SEQUENCE</scope>
    <source>
        <strain evidence="4">PP-E493</strain>
    </source>
</reference>
<reference evidence="2" key="2">
    <citation type="submission" date="2019-04" db="EMBL/GenBank/DDBJ databases">
        <authorList>
            <person name="Zou H."/>
        </authorList>
    </citation>
    <scope>NUCLEOTIDE SEQUENCE</scope>
    <source>
        <strain evidence="2">2015oxa</strain>
    </source>
</reference>
<reference evidence="3 5" key="3">
    <citation type="submission" date="2022-09" db="EMBL/GenBank/DDBJ databases">
        <title>The outer-membrane cytochrome OmcA is essential for infection of Shewanella oneidensis by a zebrafish-associated bacteriophage.</title>
        <authorList>
            <person name="Grenfell A.W."/>
            <person name="Intile P."/>
            <person name="Mcfarlane J."/>
            <person name="Leung D."/>
            <person name="Abdalla K."/>
            <person name="Wold M."/>
            <person name="Kees E."/>
            <person name="Gralnick J."/>
        </authorList>
    </citation>
    <scope>NUCLEOTIDE SEQUENCE [LARGE SCALE GENOMIC DNA]</scope>
    <source>
        <strain evidence="3 5">NF-5</strain>
    </source>
</reference>
<feature type="transmembrane region" description="Helical" evidence="1">
    <location>
        <begin position="6"/>
        <end position="28"/>
    </location>
</feature>
<accession>A0A073KH86</accession>
<dbReference type="Proteomes" id="UP001152518">
    <property type="component" value="Unassembled WGS sequence"/>
</dbReference>
<dbReference type="AlphaFoldDB" id="A0A073KH86"/>
<dbReference type="EMBL" id="JAOTLW010000018">
    <property type="protein sequence ID" value="MDI5833122.1"/>
    <property type="molecule type" value="Genomic_DNA"/>
</dbReference>
<evidence type="ECO:0000313" key="6">
    <source>
        <dbReference type="Proteomes" id="UP001187859"/>
    </source>
</evidence>
<dbReference type="Proteomes" id="UP001159075">
    <property type="component" value="Unassembled WGS sequence"/>
</dbReference>
<reference evidence="2" key="1">
    <citation type="journal article" date="2019" name="Int J Environ Res Public Health">
        <title>Characterization of Chromosome-Mediated BlaOXA-894 in Shewanella xiamenensis Isolated from Pig Wastewater.</title>
        <authorList>
            <person name="Zou H."/>
            <person name="Zhou Z."/>
            <person name="Xia H."/>
            <person name="Zhao Q."/>
            <person name="Li X."/>
        </authorList>
    </citation>
    <scope>NUCLEOTIDE SEQUENCE</scope>
    <source>
        <strain evidence="2">2015oxa</strain>
    </source>
</reference>
<dbReference type="OrthoDB" id="6263267at2"/>
<evidence type="ECO:0000313" key="2">
    <source>
        <dbReference type="EMBL" id="MDG5900910.1"/>
    </source>
</evidence>
<keyword evidence="1" id="KW-0812">Transmembrane</keyword>
<keyword evidence="1" id="KW-0472">Membrane</keyword>
<keyword evidence="1" id="KW-1133">Transmembrane helix</keyword>
<name>A0A073KH86_9GAMM</name>
<protein>
    <submittedName>
        <fullName evidence="4">DUF2726 domain-containing protein</fullName>
    </submittedName>
</protein>
<comment type="caution">
    <text evidence="4">The sequence shown here is derived from an EMBL/GenBank/DDBJ whole genome shotgun (WGS) entry which is preliminary data.</text>
</comment>
<dbReference type="EMBL" id="JASGOQ010000001">
    <property type="protein sequence ID" value="MDV5392555.1"/>
    <property type="molecule type" value="Genomic_DNA"/>
</dbReference>
<dbReference type="RefSeq" id="WP_037423607.1">
    <property type="nucleotide sequence ID" value="NZ_AP025014.1"/>
</dbReference>
<gene>
    <name evidence="2" type="ORF">E2650_13640</name>
    <name evidence="3" type="ORF">ODY93_16190</name>
    <name evidence="4" type="ORF">QM089_20380</name>
</gene>
<organism evidence="4 6">
    <name type="scientific">Shewanella xiamenensis</name>
    <dbReference type="NCBI Taxonomy" id="332186"/>
    <lineage>
        <taxon>Bacteria</taxon>
        <taxon>Pseudomonadati</taxon>
        <taxon>Pseudomonadota</taxon>
        <taxon>Gammaproteobacteria</taxon>
        <taxon>Alteromonadales</taxon>
        <taxon>Shewanellaceae</taxon>
        <taxon>Shewanella</taxon>
    </lineage>
</organism>
<dbReference type="Proteomes" id="UP001187859">
    <property type="component" value="Unassembled WGS sequence"/>
</dbReference>
<proteinExistence type="predicted"/>
<evidence type="ECO:0000313" key="4">
    <source>
        <dbReference type="EMBL" id="MDV5392555.1"/>
    </source>
</evidence>
<sequence length="158" mass="18269">MNTSVILSYAFMYFVLFVAVPFVFVMFVMTCIKFFRADPEEAAHHEMKLKPVLFDEDSFNFFKSLKTVVEGKYDVCCNVPLDTVFDMDQHDADLNHECRLDYVLIDHDSSEVKMVISDAGKQINSPMKKLFSKFNIGFIEMNQHKQWDATSLKQALAV</sequence>
<evidence type="ECO:0000313" key="3">
    <source>
        <dbReference type="EMBL" id="MDI5833122.1"/>
    </source>
</evidence>
<evidence type="ECO:0000313" key="5">
    <source>
        <dbReference type="Proteomes" id="UP001159075"/>
    </source>
</evidence>
<keyword evidence="5" id="KW-1185">Reference proteome</keyword>